<feature type="compositionally biased region" description="Polar residues" evidence="1">
    <location>
        <begin position="314"/>
        <end position="324"/>
    </location>
</feature>
<reference evidence="2 3" key="1">
    <citation type="submission" date="2014-04" db="EMBL/GenBank/DDBJ databases">
        <authorList>
            <consortium name="DOE Joint Genome Institute"/>
            <person name="Kuo A."/>
            <person name="Girlanda M."/>
            <person name="Perotto S."/>
            <person name="Kohler A."/>
            <person name="Nagy L.G."/>
            <person name="Floudas D."/>
            <person name="Copeland A."/>
            <person name="Barry K.W."/>
            <person name="Cichocki N."/>
            <person name="Veneault-Fourrey C."/>
            <person name="LaButti K."/>
            <person name="Lindquist E.A."/>
            <person name="Lipzen A."/>
            <person name="Lundell T."/>
            <person name="Morin E."/>
            <person name="Murat C."/>
            <person name="Sun H."/>
            <person name="Tunlid A."/>
            <person name="Henrissat B."/>
            <person name="Grigoriev I.V."/>
            <person name="Hibbett D.S."/>
            <person name="Martin F."/>
            <person name="Nordberg H.P."/>
            <person name="Cantor M.N."/>
            <person name="Hua S.X."/>
        </authorList>
    </citation>
    <scope>NUCLEOTIDE SEQUENCE [LARGE SCALE GENOMIC DNA]</scope>
    <source>
        <strain evidence="2 3">MUT 4182</strain>
    </source>
</reference>
<dbReference type="Proteomes" id="UP000054248">
    <property type="component" value="Unassembled WGS sequence"/>
</dbReference>
<evidence type="ECO:0000256" key="1">
    <source>
        <dbReference type="SAM" id="MobiDB-lite"/>
    </source>
</evidence>
<feature type="compositionally biased region" description="Polar residues" evidence="1">
    <location>
        <begin position="336"/>
        <end position="346"/>
    </location>
</feature>
<evidence type="ECO:0000313" key="3">
    <source>
        <dbReference type="Proteomes" id="UP000054248"/>
    </source>
</evidence>
<accession>A0A0C3L7I1</accession>
<gene>
    <name evidence="2" type="ORF">M407DRAFT_32877</name>
</gene>
<feature type="compositionally biased region" description="Polar residues" evidence="1">
    <location>
        <begin position="404"/>
        <end position="430"/>
    </location>
</feature>
<feature type="compositionally biased region" description="Polar residues" evidence="1">
    <location>
        <begin position="227"/>
        <end position="243"/>
    </location>
</feature>
<dbReference type="HOGENOM" id="CLU_575140_0_0_1"/>
<dbReference type="AlphaFoldDB" id="A0A0C3L7I1"/>
<keyword evidence="3" id="KW-1185">Reference proteome</keyword>
<feature type="compositionally biased region" description="Low complexity" evidence="1">
    <location>
        <begin position="67"/>
        <end position="81"/>
    </location>
</feature>
<proteinExistence type="predicted"/>
<protein>
    <submittedName>
        <fullName evidence="2">Uncharacterized protein</fullName>
    </submittedName>
</protein>
<feature type="compositionally biased region" description="Low complexity" evidence="1">
    <location>
        <begin position="155"/>
        <end position="172"/>
    </location>
</feature>
<name>A0A0C3L7I1_9AGAM</name>
<feature type="region of interest" description="Disordered" evidence="1">
    <location>
        <begin position="93"/>
        <end position="449"/>
    </location>
</feature>
<feature type="compositionally biased region" description="Polar residues" evidence="1">
    <location>
        <begin position="282"/>
        <end position="299"/>
    </location>
</feature>
<dbReference type="EMBL" id="KN823382">
    <property type="protein sequence ID" value="KIO17452.1"/>
    <property type="molecule type" value="Genomic_DNA"/>
</dbReference>
<reference evidence="3" key="2">
    <citation type="submission" date="2015-01" db="EMBL/GenBank/DDBJ databases">
        <title>Evolutionary Origins and Diversification of the Mycorrhizal Mutualists.</title>
        <authorList>
            <consortium name="DOE Joint Genome Institute"/>
            <consortium name="Mycorrhizal Genomics Consortium"/>
            <person name="Kohler A."/>
            <person name="Kuo A."/>
            <person name="Nagy L.G."/>
            <person name="Floudas D."/>
            <person name="Copeland A."/>
            <person name="Barry K.W."/>
            <person name="Cichocki N."/>
            <person name="Veneault-Fourrey C."/>
            <person name="LaButti K."/>
            <person name="Lindquist E.A."/>
            <person name="Lipzen A."/>
            <person name="Lundell T."/>
            <person name="Morin E."/>
            <person name="Murat C."/>
            <person name="Riley R."/>
            <person name="Ohm R."/>
            <person name="Sun H."/>
            <person name="Tunlid A."/>
            <person name="Henrissat B."/>
            <person name="Grigoriev I.V."/>
            <person name="Hibbett D.S."/>
            <person name="Martin F."/>
        </authorList>
    </citation>
    <scope>NUCLEOTIDE SEQUENCE [LARGE SCALE GENOMIC DNA]</scope>
    <source>
        <strain evidence="3">MUT 4182</strain>
    </source>
</reference>
<feature type="compositionally biased region" description="Low complexity" evidence="1">
    <location>
        <begin position="209"/>
        <end position="220"/>
    </location>
</feature>
<evidence type="ECO:0000313" key="2">
    <source>
        <dbReference type="EMBL" id="KIO17452.1"/>
    </source>
</evidence>
<sequence>MTLDVTLEDDEPHIEDFTIIKRRRVRTDSDESDENSDTTGLLEEFDAIRARTPLPPKDPLFFAQITPSASSPVGPSSPGSVRYNLQAVEIFETETSRSSPSVDSEAAAADIVVPDPKATEPKGTSSASKGKGKAQNFSDSDLSDLPPTPDEAASKSRTSSISSLSSLGSEESPNAREEAEVSQIIKGKPRAKAGSAAQETGSRTRKHSSSPSTSELSDLTDPPPSPVTSTLKRSNTQVSSSSHVGEVSAATLKPPRTEGRIRRVILKVPNQPPRDKEAKVPSSETSSTRTQFCVETSRQGEPRSPYKIRIKASKSASQSETSLPKSVVNVPANPSLGATASFPVTRSSKRPRPDVPQRNNSTDTSDNDTDNHPRPTKKLRRNATLPSVVGVGPSSNERGAELNLRSSAQSQAIKTNGDSRSYTSVVTAPATSLPPVPPSMRGGPPTVGRNRMASLAIWDVPPRPRRVSPGPPSAF</sequence>
<organism evidence="2 3">
    <name type="scientific">Tulasnella calospora MUT 4182</name>
    <dbReference type="NCBI Taxonomy" id="1051891"/>
    <lineage>
        <taxon>Eukaryota</taxon>
        <taxon>Fungi</taxon>
        <taxon>Dikarya</taxon>
        <taxon>Basidiomycota</taxon>
        <taxon>Agaricomycotina</taxon>
        <taxon>Agaricomycetes</taxon>
        <taxon>Cantharellales</taxon>
        <taxon>Tulasnellaceae</taxon>
        <taxon>Tulasnella</taxon>
    </lineage>
</organism>
<feature type="region of interest" description="Disordered" evidence="1">
    <location>
        <begin position="62"/>
        <end position="81"/>
    </location>
</feature>